<evidence type="ECO:0000259" key="7">
    <source>
        <dbReference type="PROSITE" id="PS50850"/>
    </source>
</evidence>
<evidence type="ECO:0000256" key="6">
    <source>
        <dbReference type="SAM" id="Phobius"/>
    </source>
</evidence>
<feature type="compositionally biased region" description="Basic and acidic residues" evidence="5">
    <location>
        <begin position="1"/>
        <end position="11"/>
    </location>
</feature>
<dbReference type="InterPro" id="IPR011701">
    <property type="entry name" value="MFS"/>
</dbReference>
<feature type="transmembrane region" description="Helical" evidence="6">
    <location>
        <begin position="343"/>
        <end position="365"/>
    </location>
</feature>
<reference evidence="8 9" key="1">
    <citation type="submission" date="2020-08" db="EMBL/GenBank/DDBJ databases">
        <title>Genomic Encyclopedia of Type Strains, Phase IV (KMG-V): Genome sequencing to study the core and pangenomes of soil and plant-associated prokaryotes.</title>
        <authorList>
            <person name="Whitman W."/>
        </authorList>
    </citation>
    <scope>NUCLEOTIDE SEQUENCE [LARGE SCALE GENOMIC DNA]</scope>
    <source>
        <strain evidence="8 9">B3ACCR2</strain>
    </source>
</reference>
<protein>
    <submittedName>
        <fullName evidence="8">CP family cyanate transporter-like MFS transporter</fullName>
    </submittedName>
</protein>
<evidence type="ECO:0000256" key="4">
    <source>
        <dbReference type="ARBA" id="ARBA00023136"/>
    </source>
</evidence>
<feature type="transmembrane region" description="Helical" evidence="6">
    <location>
        <begin position="191"/>
        <end position="210"/>
    </location>
</feature>
<evidence type="ECO:0000256" key="2">
    <source>
        <dbReference type="ARBA" id="ARBA00022692"/>
    </source>
</evidence>
<feature type="transmembrane region" description="Helical" evidence="6">
    <location>
        <begin position="99"/>
        <end position="120"/>
    </location>
</feature>
<evidence type="ECO:0000313" key="8">
    <source>
        <dbReference type="EMBL" id="MBB2987804.1"/>
    </source>
</evidence>
<accession>A0A839PYM1</accession>
<dbReference type="PROSITE" id="PS50850">
    <property type="entry name" value="MFS"/>
    <property type="match status" value="1"/>
</dbReference>
<dbReference type="InterPro" id="IPR036259">
    <property type="entry name" value="MFS_trans_sf"/>
</dbReference>
<evidence type="ECO:0000256" key="3">
    <source>
        <dbReference type="ARBA" id="ARBA00022989"/>
    </source>
</evidence>
<dbReference type="RefSeq" id="WP_253354690.1">
    <property type="nucleotide sequence ID" value="NZ_JACHVT010000006.1"/>
</dbReference>
<feature type="transmembrane region" description="Helical" evidence="6">
    <location>
        <begin position="159"/>
        <end position="185"/>
    </location>
</feature>
<proteinExistence type="predicted"/>
<gene>
    <name evidence="8" type="ORF">FHW14_002990</name>
</gene>
<dbReference type="GO" id="GO:0022857">
    <property type="term" value="F:transmembrane transporter activity"/>
    <property type="evidence" value="ECO:0007669"/>
    <property type="project" value="InterPro"/>
</dbReference>
<comment type="caution">
    <text evidence="8">The sequence shown here is derived from an EMBL/GenBank/DDBJ whole genome shotgun (WGS) entry which is preliminary data.</text>
</comment>
<feature type="transmembrane region" description="Helical" evidence="6">
    <location>
        <begin position="126"/>
        <end position="147"/>
    </location>
</feature>
<feature type="transmembrane region" description="Helical" evidence="6">
    <location>
        <begin position="377"/>
        <end position="396"/>
    </location>
</feature>
<feature type="transmembrane region" description="Helical" evidence="6">
    <location>
        <begin position="35"/>
        <end position="53"/>
    </location>
</feature>
<name>A0A839PYM1_9MICO</name>
<dbReference type="EMBL" id="JACHVT010000006">
    <property type="protein sequence ID" value="MBB2987804.1"/>
    <property type="molecule type" value="Genomic_DNA"/>
</dbReference>
<dbReference type="GO" id="GO:0005886">
    <property type="term" value="C:plasma membrane"/>
    <property type="evidence" value="ECO:0007669"/>
    <property type="project" value="UniProtKB-SubCell"/>
</dbReference>
<dbReference type="SUPFAM" id="SSF103473">
    <property type="entry name" value="MFS general substrate transporter"/>
    <property type="match status" value="1"/>
</dbReference>
<evidence type="ECO:0000256" key="5">
    <source>
        <dbReference type="SAM" id="MobiDB-lite"/>
    </source>
</evidence>
<feature type="transmembrane region" description="Helical" evidence="6">
    <location>
        <begin position="73"/>
        <end position="92"/>
    </location>
</feature>
<dbReference type="Proteomes" id="UP000590811">
    <property type="component" value="Unassembled WGS sequence"/>
</dbReference>
<dbReference type="Pfam" id="PF07690">
    <property type="entry name" value="MFS_1"/>
    <property type="match status" value="1"/>
</dbReference>
<keyword evidence="2 6" id="KW-0812">Transmembrane</keyword>
<keyword evidence="3 6" id="KW-1133">Transmembrane helix</keyword>
<dbReference type="InterPro" id="IPR020846">
    <property type="entry name" value="MFS_dom"/>
</dbReference>
<organism evidence="8 9">
    <name type="scientific">Terracoccus luteus</name>
    <dbReference type="NCBI Taxonomy" id="53356"/>
    <lineage>
        <taxon>Bacteria</taxon>
        <taxon>Bacillati</taxon>
        <taxon>Actinomycetota</taxon>
        <taxon>Actinomycetes</taxon>
        <taxon>Micrococcales</taxon>
        <taxon>Intrasporangiaceae</taxon>
        <taxon>Terracoccus</taxon>
    </lineage>
</organism>
<feature type="transmembrane region" description="Helical" evidence="6">
    <location>
        <begin position="288"/>
        <end position="306"/>
    </location>
</feature>
<keyword evidence="4 6" id="KW-0472">Membrane</keyword>
<comment type="subcellular location">
    <subcellularLocation>
        <location evidence="1">Cell membrane</location>
        <topology evidence="1">Multi-pass membrane protein</topology>
    </subcellularLocation>
</comment>
<dbReference type="InterPro" id="IPR052524">
    <property type="entry name" value="MFS_Cyanate_Porter"/>
</dbReference>
<feature type="region of interest" description="Disordered" evidence="5">
    <location>
        <begin position="1"/>
        <end position="22"/>
    </location>
</feature>
<sequence length="435" mass="44638">MPDATTPRDPHASSTGLASRDTVGASAPSAGLPSFWVLAAVLVAVAANLRVAITSVPPLLDEVSAALGLSHAAAGALTTLPVLSMGVFAPVASRLAHRIGPVAAVLLATVAVLLGTLSRFGAGNVVLLYVGTFVAGVGIAVGGTLLPRLVKTFFPPERVGLVTGLYMLAMMGGAAVSSAASVPLADALGSWQASLGSWSVLAVVGVAAWAPLTRRLARFAGDESTTGTVSPEPGRTASVGVRRNPMPWRHRTAWALALYLAAQSWCFYSSVTWLAPTYVERGWSPTDAGYLGAVFASAQIVSGLLGPVVSDRVRDLRLLLVPFAVIGVVGTVGVWLAPEAAPWVWASVVGLGQGAAFSLGLVMLVRYAVTPEASGRLTGMAFLISYGLASVGPILMGSVRDVTGSLSLVWAVLTLVGVAQGLVSLRLHPRRDRVA</sequence>
<feature type="domain" description="Major facilitator superfamily (MFS) profile" evidence="7">
    <location>
        <begin position="36"/>
        <end position="432"/>
    </location>
</feature>
<dbReference type="PANTHER" id="PTHR23523:SF2">
    <property type="entry name" value="2-NITROIMIDAZOLE TRANSPORTER"/>
    <property type="match status" value="1"/>
</dbReference>
<evidence type="ECO:0000313" key="9">
    <source>
        <dbReference type="Proteomes" id="UP000590811"/>
    </source>
</evidence>
<dbReference type="PANTHER" id="PTHR23523">
    <property type="match status" value="1"/>
</dbReference>
<feature type="transmembrane region" description="Helical" evidence="6">
    <location>
        <begin position="408"/>
        <end position="427"/>
    </location>
</feature>
<dbReference type="AlphaFoldDB" id="A0A839PYM1"/>
<feature type="transmembrane region" description="Helical" evidence="6">
    <location>
        <begin position="318"/>
        <end position="337"/>
    </location>
</feature>
<feature type="transmembrane region" description="Helical" evidence="6">
    <location>
        <begin position="252"/>
        <end position="276"/>
    </location>
</feature>
<evidence type="ECO:0000256" key="1">
    <source>
        <dbReference type="ARBA" id="ARBA00004651"/>
    </source>
</evidence>
<dbReference type="Gene3D" id="1.20.1250.20">
    <property type="entry name" value="MFS general substrate transporter like domains"/>
    <property type="match status" value="1"/>
</dbReference>